<dbReference type="Gene3D" id="1.10.10.60">
    <property type="entry name" value="Homeodomain-like"/>
    <property type="match status" value="1"/>
</dbReference>
<comment type="caution">
    <text evidence="6">The sequence shown here is derived from an EMBL/GenBank/DDBJ whole genome shotgun (WGS) entry which is preliminary data.</text>
</comment>
<dbReference type="InterPro" id="IPR001647">
    <property type="entry name" value="HTH_TetR"/>
</dbReference>
<accession>A0ABS7J602</accession>
<keyword evidence="7" id="KW-1185">Reference proteome</keyword>
<evidence type="ECO:0000259" key="5">
    <source>
        <dbReference type="PROSITE" id="PS50977"/>
    </source>
</evidence>
<dbReference type="Proteomes" id="UP000755104">
    <property type="component" value="Unassembled WGS sequence"/>
</dbReference>
<name>A0ABS7J602_9SPHN</name>
<dbReference type="PANTHER" id="PTHR30055">
    <property type="entry name" value="HTH-TYPE TRANSCRIPTIONAL REGULATOR RUTR"/>
    <property type="match status" value="1"/>
</dbReference>
<reference evidence="6 7" key="1">
    <citation type="submission" date="2021-08" db="EMBL/GenBank/DDBJ databases">
        <title>Comparative Genomics Analysis of the Genus Qipengyuania Reveals Extensive Genetic Diversity and Metabolic Versatility, Including the Description of Fifteen Novel Species.</title>
        <authorList>
            <person name="Liu Y."/>
        </authorList>
    </citation>
    <scope>NUCLEOTIDE SEQUENCE [LARGE SCALE GENOMIC DNA]</scope>
    <source>
        <strain evidence="6 7">6D47A</strain>
    </source>
</reference>
<feature type="DNA-binding region" description="H-T-H motif" evidence="4">
    <location>
        <begin position="45"/>
        <end position="64"/>
    </location>
</feature>
<dbReference type="PROSITE" id="PS50977">
    <property type="entry name" value="HTH_TETR_2"/>
    <property type="match status" value="1"/>
</dbReference>
<evidence type="ECO:0000256" key="4">
    <source>
        <dbReference type="PROSITE-ProRule" id="PRU00335"/>
    </source>
</evidence>
<dbReference type="Gene3D" id="1.10.357.10">
    <property type="entry name" value="Tetracycline Repressor, domain 2"/>
    <property type="match status" value="1"/>
</dbReference>
<keyword evidence="3" id="KW-0804">Transcription</keyword>
<dbReference type="SUPFAM" id="SSF46689">
    <property type="entry name" value="Homeodomain-like"/>
    <property type="match status" value="1"/>
</dbReference>
<keyword evidence="1" id="KW-0805">Transcription regulation</keyword>
<dbReference type="Pfam" id="PF16859">
    <property type="entry name" value="TetR_C_11"/>
    <property type="match status" value="1"/>
</dbReference>
<dbReference type="InterPro" id="IPR011075">
    <property type="entry name" value="TetR_C"/>
</dbReference>
<protein>
    <submittedName>
        <fullName evidence="6">TetR/AcrR family transcriptional regulator C-terminal ligand-binding domain-containing protein</fullName>
    </submittedName>
</protein>
<dbReference type="InterPro" id="IPR009057">
    <property type="entry name" value="Homeodomain-like_sf"/>
</dbReference>
<proteinExistence type="predicted"/>
<sequence length="203" mass="22699">MERKSTDQKSRRKPSGAAVIRSDLTRSLHRALFEEWAEYGYAGISLERVAARAGAGKAAIYRRWPSKREFAAGAVHAAGISLSDFSDHGSLEADIGAFLTANRRAFRHPLIRRVLPDLLAERLCAGELTSVVDQIAEVRRENGERLLDRAVQRRELSASIDRELALDLIPSPLYWRMIIRGRPISRAELDRQVTALVAALRVC</sequence>
<dbReference type="Pfam" id="PF00440">
    <property type="entry name" value="TetR_N"/>
    <property type="match status" value="1"/>
</dbReference>
<dbReference type="InterPro" id="IPR050109">
    <property type="entry name" value="HTH-type_TetR-like_transc_reg"/>
</dbReference>
<feature type="domain" description="HTH tetR-type" evidence="5">
    <location>
        <begin position="22"/>
        <end position="82"/>
    </location>
</feature>
<dbReference type="InterPro" id="IPR036271">
    <property type="entry name" value="Tet_transcr_reg_TetR-rel_C_sf"/>
</dbReference>
<evidence type="ECO:0000256" key="2">
    <source>
        <dbReference type="ARBA" id="ARBA00023125"/>
    </source>
</evidence>
<keyword evidence="2 4" id="KW-0238">DNA-binding</keyword>
<evidence type="ECO:0000256" key="1">
    <source>
        <dbReference type="ARBA" id="ARBA00023015"/>
    </source>
</evidence>
<dbReference type="SUPFAM" id="SSF48498">
    <property type="entry name" value="Tetracyclin repressor-like, C-terminal domain"/>
    <property type="match status" value="1"/>
</dbReference>
<gene>
    <name evidence="6" type="ORF">K3174_09480</name>
</gene>
<organism evidence="6 7">
    <name type="scientific">Qipengyuania qiaonensis</name>
    <dbReference type="NCBI Taxonomy" id="2867240"/>
    <lineage>
        <taxon>Bacteria</taxon>
        <taxon>Pseudomonadati</taxon>
        <taxon>Pseudomonadota</taxon>
        <taxon>Alphaproteobacteria</taxon>
        <taxon>Sphingomonadales</taxon>
        <taxon>Erythrobacteraceae</taxon>
        <taxon>Qipengyuania</taxon>
    </lineage>
</organism>
<dbReference type="RefSeq" id="WP_221558026.1">
    <property type="nucleotide sequence ID" value="NZ_JAIGNO010000005.1"/>
</dbReference>
<evidence type="ECO:0000313" key="7">
    <source>
        <dbReference type="Proteomes" id="UP000755104"/>
    </source>
</evidence>
<evidence type="ECO:0000256" key="3">
    <source>
        <dbReference type="ARBA" id="ARBA00023163"/>
    </source>
</evidence>
<dbReference type="PANTHER" id="PTHR30055:SF148">
    <property type="entry name" value="TETR-FAMILY TRANSCRIPTIONAL REGULATOR"/>
    <property type="match status" value="1"/>
</dbReference>
<evidence type="ECO:0000313" key="6">
    <source>
        <dbReference type="EMBL" id="MBX7482765.1"/>
    </source>
</evidence>
<dbReference type="EMBL" id="JAIGNO010000005">
    <property type="protein sequence ID" value="MBX7482765.1"/>
    <property type="molecule type" value="Genomic_DNA"/>
</dbReference>